<dbReference type="PANTHER" id="PTHR23222">
    <property type="entry name" value="PROHIBITIN"/>
    <property type="match status" value="1"/>
</dbReference>
<reference evidence="5 6" key="1">
    <citation type="journal article" date="2016" name="DNA Res.">
        <title>The draft genome of MD-2 pineapple using hybrid error correction of long reads.</title>
        <authorList>
            <person name="Redwan R.M."/>
            <person name="Saidin A."/>
            <person name="Kumar S.V."/>
        </authorList>
    </citation>
    <scope>NUCLEOTIDE SEQUENCE [LARGE SCALE GENOMIC DNA]</scope>
    <source>
        <strain evidence="6">cv. MD2</strain>
        <tissue evidence="5">Leaf</tissue>
    </source>
</reference>
<comment type="caution">
    <text evidence="5">The sequence shown here is derived from an EMBL/GenBank/DDBJ whole genome shotgun (WGS) entry which is preliminary data.</text>
</comment>
<feature type="region of interest" description="Disordered" evidence="3">
    <location>
        <begin position="183"/>
        <end position="206"/>
    </location>
</feature>
<dbReference type="GO" id="GO:0005743">
    <property type="term" value="C:mitochondrial inner membrane"/>
    <property type="evidence" value="ECO:0007669"/>
    <property type="project" value="UniProtKB-SubCell"/>
</dbReference>
<sequence>MAGTAAAASFLRGLAKATAVLGLGASWRASLYTVDAGSARPTSSTSAPAPHFSSTSGTKDLQMVSLSSASLRPEFQPPTIFTSLGTDYDDKVLPSIGNEVLRPWSRRFNADQLLTERPASPPSSATPSSAAPASSTSSSTTSHHPLAYGAEFSSPSRRSRSPAGGERSRFLVARAEQERRAAIVRAEASPRPPASSPTPPRRGTGLIELRRIEAAKEIAADLSGPQRRLHPAGDHPTHAPRLNTTAR</sequence>
<keyword evidence="2" id="KW-0496">Mitochondrion</keyword>
<dbReference type="STRING" id="4615.A0A199USD1"/>
<feature type="compositionally biased region" description="Low complexity" evidence="3">
    <location>
        <begin position="150"/>
        <end position="165"/>
    </location>
</feature>
<evidence type="ECO:0000313" key="6">
    <source>
        <dbReference type="Proteomes" id="UP000092600"/>
    </source>
</evidence>
<dbReference type="AlphaFoldDB" id="A0A199USD1"/>
<evidence type="ECO:0000256" key="1">
    <source>
        <dbReference type="ARBA" id="ARBA00009658"/>
    </source>
</evidence>
<dbReference type="InterPro" id="IPR000163">
    <property type="entry name" value="Prohibitin"/>
</dbReference>
<accession>A0A199USD1</accession>
<dbReference type="Proteomes" id="UP000092600">
    <property type="component" value="Unassembled WGS sequence"/>
</dbReference>
<keyword evidence="2" id="KW-0472">Membrane</keyword>
<feature type="chain" id="PRO_5008285415" description="Prohibitin" evidence="4">
    <location>
        <begin position="18"/>
        <end position="247"/>
    </location>
</feature>
<keyword evidence="2" id="KW-0999">Mitochondrion inner membrane</keyword>
<dbReference type="PRINTS" id="PR00679">
    <property type="entry name" value="PROHIBITIN"/>
</dbReference>
<gene>
    <name evidence="5" type="ORF">ACMD2_25736</name>
</gene>
<feature type="region of interest" description="Disordered" evidence="3">
    <location>
        <begin position="219"/>
        <end position="247"/>
    </location>
</feature>
<feature type="compositionally biased region" description="Low complexity" evidence="3">
    <location>
        <begin position="38"/>
        <end position="56"/>
    </location>
</feature>
<feature type="region of interest" description="Disordered" evidence="3">
    <location>
        <begin position="116"/>
        <end position="170"/>
    </location>
</feature>
<evidence type="ECO:0000256" key="3">
    <source>
        <dbReference type="SAM" id="MobiDB-lite"/>
    </source>
</evidence>
<evidence type="ECO:0000313" key="5">
    <source>
        <dbReference type="EMBL" id="OAY67708.1"/>
    </source>
</evidence>
<feature type="compositionally biased region" description="Pro residues" evidence="3">
    <location>
        <begin position="190"/>
        <end position="200"/>
    </location>
</feature>
<dbReference type="GO" id="GO:0007005">
    <property type="term" value="P:mitochondrion organization"/>
    <property type="evidence" value="ECO:0007669"/>
    <property type="project" value="TreeGrafter"/>
</dbReference>
<organism evidence="5 6">
    <name type="scientific">Ananas comosus</name>
    <name type="common">Pineapple</name>
    <name type="synonym">Ananas ananas</name>
    <dbReference type="NCBI Taxonomy" id="4615"/>
    <lineage>
        <taxon>Eukaryota</taxon>
        <taxon>Viridiplantae</taxon>
        <taxon>Streptophyta</taxon>
        <taxon>Embryophyta</taxon>
        <taxon>Tracheophyta</taxon>
        <taxon>Spermatophyta</taxon>
        <taxon>Magnoliopsida</taxon>
        <taxon>Liliopsida</taxon>
        <taxon>Poales</taxon>
        <taxon>Bromeliaceae</taxon>
        <taxon>Bromelioideae</taxon>
        <taxon>Ananas</taxon>
    </lineage>
</organism>
<keyword evidence="4" id="KW-0732">Signal</keyword>
<protein>
    <recommendedName>
        <fullName evidence="2">Prohibitin</fullName>
    </recommendedName>
</protein>
<proteinExistence type="inferred from homology"/>
<feature type="compositionally biased region" description="Low complexity" evidence="3">
    <location>
        <begin position="122"/>
        <end position="142"/>
    </location>
</feature>
<evidence type="ECO:0000256" key="2">
    <source>
        <dbReference type="RuleBase" id="RU366048"/>
    </source>
</evidence>
<evidence type="ECO:0000256" key="4">
    <source>
        <dbReference type="SAM" id="SignalP"/>
    </source>
</evidence>
<dbReference type="PANTHER" id="PTHR23222:SF0">
    <property type="entry name" value="PROHIBITIN 1"/>
    <property type="match status" value="1"/>
</dbReference>
<name>A0A199USD1_ANACO</name>
<dbReference type="EMBL" id="LSRQ01005369">
    <property type="protein sequence ID" value="OAY67708.1"/>
    <property type="molecule type" value="Genomic_DNA"/>
</dbReference>
<feature type="region of interest" description="Disordered" evidence="3">
    <location>
        <begin position="38"/>
        <end position="59"/>
    </location>
</feature>
<comment type="similarity">
    <text evidence="1 2">Belongs to the prohibitin family.</text>
</comment>
<comment type="subcellular location">
    <subcellularLocation>
        <location evidence="2">Mitochondrion inner membrane</location>
    </subcellularLocation>
</comment>
<feature type="signal peptide" evidence="4">
    <location>
        <begin position="1"/>
        <end position="17"/>
    </location>
</feature>